<evidence type="ECO:0000313" key="1">
    <source>
        <dbReference type="EMBL" id="KAF4627746.1"/>
    </source>
</evidence>
<sequence length="120" mass="13294">MEEASPLPTSAPPKESINISDTYQGILADCSVCQWILQTFQVPFSEEYDVNLGPSDLLLSPHCAAHSPLFFGLERSNSQEWSDRLSSSESSFESPKPKGQLIDEIELVKRGAAERHVDVE</sequence>
<organism evidence="1 2">
    <name type="scientific">Cudoniella acicularis</name>
    <dbReference type="NCBI Taxonomy" id="354080"/>
    <lineage>
        <taxon>Eukaryota</taxon>
        <taxon>Fungi</taxon>
        <taxon>Dikarya</taxon>
        <taxon>Ascomycota</taxon>
        <taxon>Pezizomycotina</taxon>
        <taxon>Leotiomycetes</taxon>
        <taxon>Helotiales</taxon>
        <taxon>Tricladiaceae</taxon>
        <taxon>Cudoniella</taxon>
    </lineage>
</organism>
<reference evidence="1 2" key="1">
    <citation type="submission" date="2020-03" db="EMBL/GenBank/DDBJ databases">
        <title>Draft Genome Sequence of Cudoniella acicularis.</title>
        <authorList>
            <person name="Buettner E."/>
            <person name="Kellner H."/>
        </authorList>
    </citation>
    <scope>NUCLEOTIDE SEQUENCE [LARGE SCALE GENOMIC DNA]</scope>
    <source>
        <strain evidence="1 2">DSM 108380</strain>
    </source>
</reference>
<gene>
    <name evidence="1" type="ORF">G7Y89_g10406</name>
</gene>
<evidence type="ECO:0000313" key="2">
    <source>
        <dbReference type="Proteomes" id="UP000566819"/>
    </source>
</evidence>
<dbReference type="Proteomes" id="UP000566819">
    <property type="component" value="Unassembled WGS sequence"/>
</dbReference>
<proteinExistence type="predicted"/>
<keyword evidence="2" id="KW-1185">Reference proteome</keyword>
<protein>
    <submittedName>
        <fullName evidence="1">Uncharacterized protein</fullName>
    </submittedName>
</protein>
<accession>A0A8H4VZ29</accession>
<dbReference type="EMBL" id="JAAMPI010000917">
    <property type="protein sequence ID" value="KAF4627746.1"/>
    <property type="molecule type" value="Genomic_DNA"/>
</dbReference>
<dbReference type="AlphaFoldDB" id="A0A8H4VZ29"/>
<name>A0A8H4VZ29_9HELO</name>
<comment type="caution">
    <text evidence="1">The sequence shown here is derived from an EMBL/GenBank/DDBJ whole genome shotgun (WGS) entry which is preliminary data.</text>
</comment>